<reference evidence="1" key="1">
    <citation type="journal article" date="2012" name="Nat. Genet.">
        <title>Whole-genome sequence of Schistosoma haematobium.</title>
        <authorList>
            <person name="Young N.D."/>
            <person name="Jex A.R."/>
            <person name="Li B."/>
            <person name="Liu S."/>
            <person name="Yang L."/>
            <person name="Xiong Z."/>
            <person name="Li Y."/>
            <person name="Cantacessi C."/>
            <person name="Hall R.S."/>
            <person name="Xu X."/>
            <person name="Chen F."/>
            <person name="Wu X."/>
            <person name="Zerlotini A."/>
            <person name="Oliveira G."/>
            <person name="Hofmann A."/>
            <person name="Zhang G."/>
            <person name="Fang X."/>
            <person name="Kang Y."/>
            <person name="Campbell B.E."/>
            <person name="Loukas A."/>
            <person name="Ranganathan S."/>
            <person name="Rollinson D."/>
            <person name="Rinaldi G."/>
            <person name="Brindley P.J."/>
            <person name="Yang H."/>
            <person name="Wang J."/>
            <person name="Wang J."/>
            <person name="Gasser R.B."/>
        </authorList>
    </citation>
    <scope>NUCLEOTIDE SEQUENCE</scope>
</reference>
<dbReference type="CTD" id="58546298"/>
<proteinExistence type="predicted"/>
<gene>
    <name evidence="1" type="ORF">MS3_00002791</name>
</gene>
<organism evidence="1 2">
    <name type="scientific">Schistosoma haematobium</name>
    <name type="common">Blood fluke</name>
    <dbReference type="NCBI Taxonomy" id="6185"/>
    <lineage>
        <taxon>Eukaryota</taxon>
        <taxon>Metazoa</taxon>
        <taxon>Spiralia</taxon>
        <taxon>Lophotrochozoa</taxon>
        <taxon>Platyhelminthes</taxon>
        <taxon>Trematoda</taxon>
        <taxon>Digenea</taxon>
        <taxon>Strigeidida</taxon>
        <taxon>Schistosomatoidea</taxon>
        <taxon>Schistosomatidae</taxon>
        <taxon>Schistosoma</taxon>
    </lineage>
</organism>
<dbReference type="RefSeq" id="XP_051070406.1">
    <property type="nucleotide sequence ID" value="XM_051210416.1"/>
</dbReference>
<dbReference type="EMBL" id="AMPZ03000002">
    <property type="protein sequence ID" value="KAH9589882.1"/>
    <property type="molecule type" value="Genomic_DNA"/>
</dbReference>
<reference evidence="1" key="3">
    <citation type="submission" date="2021-06" db="EMBL/GenBank/DDBJ databases">
        <title>Chromosome-level genome assembly for S. haematobium.</title>
        <authorList>
            <person name="Stroehlein A.J."/>
        </authorList>
    </citation>
    <scope>NUCLEOTIDE SEQUENCE</scope>
</reference>
<accession>A0A922S1P0</accession>
<sequence length="142" mass="15897">MTTSSVASNDTQSILHKESISSRLLVNSSSTHSPSTTLSVNPSADQSSMVLIDPFTLDEFIHTSSLSSSTHKSGSTNCLEKNNRLIYSKLDTQLNQNTSNYLKIVISQLLLCFKLSSYFPYNIFITRRLFISYFTIFDFSST</sequence>
<dbReference type="AlphaFoldDB" id="A0A922S1P0"/>
<reference evidence="1" key="4">
    <citation type="journal article" date="2022" name="PLoS Pathog.">
        <title>Chromosome-level genome of Schistosoma haematobium underpins genome-wide explorations of molecular variation.</title>
        <authorList>
            <person name="Stroehlein A.J."/>
            <person name="Korhonen P.K."/>
            <person name="Lee V.V."/>
            <person name="Ralph S.A."/>
            <person name="Mentink-Kane M."/>
            <person name="You H."/>
            <person name="McManus D.P."/>
            <person name="Tchuente L.T."/>
            <person name="Stothard J.R."/>
            <person name="Kaur P."/>
            <person name="Dudchenko O."/>
            <person name="Aiden E.L."/>
            <person name="Yang B."/>
            <person name="Yang H."/>
            <person name="Emery A.M."/>
            <person name="Webster B.L."/>
            <person name="Brindley P.J."/>
            <person name="Rollinson D."/>
            <person name="Chang B.C.H."/>
            <person name="Gasser R.B."/>
            <person name="Young N.D."/>
        </authorList>
    </citation>
    <scope>NUCLEOTIDE SEQUENCE</scope>
</reference>
<dbReference type="Proteomes" id="UP000471633">
    <property type="component" value="Unassembled WGS sequence"/>
</dbReference>
<reference evidence="1" key="2">
    <citation type="journal article" date="2019" name="Gigascience">
        <title>High-quality Schistosoma haematobium genome achieved by single-molecule and long-range sequencing.</title>
        <authorList>
            <person name="Stroehlein A.J."/>
            <person name="Korhonen P.K."/>
            <person name="Chong T.M."/>
            <person name="Lim Y.L."/>
            <person name="Chan K.G."/>
            <person name="Webster B."/>
            <person name="Rollinson D."/>
            <person name="Brindley P.J."/>
            <person name="Gasser R.B."/>
            <person name="Young N.D."/>
        </authorList>
    </citation>
    <scope>NUCLEOTIDE SEQUENCE</scope>
</reference>
<comment type="caution">
    <text evidence="1">The sequence shown here is derived from an EMBL/GenBank/DDBJ whole genome shotgun (WGS) entry which is preliminary data.</text>
</comment>
<keyword evidence="2" id="KW-1185">Reference proteome</keyword>
<protein>
    <submittedName>
        <fullName evidence="1">Uncharacterized protein</fullName>
    </submittedName>
</protein>
<evidence type="ECO:0000313" key="2">
    <source>
        <dbReference type="Proteomes" id="UP000471633"/>
    </source>
</evidence>
<dbReference type="GeneID" id="58546298"/>
<evidence type="ECO:0000313" key="1">
    <source>
        <dbReference type="EMBL" id="KAH9589882.1"/>
    </source>
</evidence>
<name>A0A922S1P0_SCHHA</name>